<feature type="transmembrane region" description="Helical" evidence="2">
    <location>
        <begin position="72"/>
        <end position="95"/>
    </location>
</feature>
<evidence type="ECO:0000256" key="2">
    <source>
        <dbReference type="SAM" id="Phobius"/>
    </source>
</evidence>
<evidence type="ECO:0000256" key="1">
    <source>
        <dbReference type="SAM" id="MobiDB-lite"/>
    </source>
</evidence>
<feature type="transmembrane region" description="Helical" evidence="2">
    <location>
        <begin position="107"/>
        <end position="128"/>
    </location>
</feature>
<feature type="transmembrane region" description="Helical" evidence="2">
    <location>
        <begin position="156"/>
        <end position="175"/>
    </location>
</feature>
<protein>
    <submittedName>
        <fullName evidence="3">Uncharacterized protein</fullName>
    </submittedName>
</protein>
<feature type="transmembrane region" description="Helical" evidence="2">
    <location>
        <begin position="238"/>
        <end position="256"/>
    </location>
</feature>
<feature type="transmembrane region" description="Helical" evidence="2">
    <location>
        <begin position="6"/>
        <end position="28"/>
    </location>
</feature>
<feature type="region of interest" description="Disordered" evidence="1">
    <location>
        <begin position="267"/>
        <end position="298"/>
    </location>
</feature>
<gene>
    <name evidence="3" type="ORF">BT67DRAFT_386148</name>
</gene>
<keyword evidence="4" id="KW-1185">Reference proteome</keyword>
<accession>A0AAN6UFP0</accession>
<dbReference type="Proteomes" id="UP001304895">
    <property type="component" value="Unassembled WGS sequence"/>
</dbReference>
<organism evidence="3 4">
    <name type="scientific">Trichocladium antarcticum</name>
    <dbReference type="NCBI Taxonomy" id="1450529"/>
    <lineage>
        <taxon>Eukaryota</taxon>
        <taxon>Fungi</taxon>
        <taxon>Dikarya</taxon>
        <taxon>Ascomycota</taxon>
        <taxon>Pezizomycotina</taxon>
        <taxon>Sordariomycetes</taxon>
        <taxon>Sordariomycetidae</taxon>
        <taxon>Sordariales</taxon>
        <taxon>Chaetomiaceae</taxon>
        <taxon>Trichocladium</taxon>
    </lineage>
</organism>
<dbReference type="EMBL" id="MU853419">
    <property type="protein sequence ID" value="KAK4132168.1"/>
    <property type="molecule type" value="Genomic_DNA"/>
</dbReference>
<name>A0AAN6UFP0_9PEZI</name>
<evidence type="ECO:0000313" key="4">
    <source>
        <dbReference type="Proteomes" id="UP001304895"/>
    </source>
</evidence>
<keyword evidence="2" id="KW-0812">Transmembrane</keyword>
<feature type="transmembrane region" description="Helical" evidence="2">
    <location>
        <begin position="35"/>
        <end position="60"/>
    </location>
</feature>
<comment type="caution">
    <text evidence="3">The sequence shown here is derived from an EMBL/GenBank/DDBJ whole genome shotgun (WGS) entry which is preliminary data.</text>
</comment>
<evidence type="ECO:0000313" key="3">
    <source>
        <dbReference type="EMBL" id="KAK4132168.1"/>
    </source>
</evidence>
<feature type="transmembrane region" description="Helical" evidence="2">
    <location>
        <begin position="196"/>
        <end position="218"/>
    </location>
</feature>
<reference evidence="3" key="1">
    <citation type="journal article" date="2023" name="Mol. Phylogenet. Evol.">
        <title>Genome-scale phylogeny and comparative genomics of the fungal order Sordariales.</title>
        <authorList>
            <person name="Hensen N."/>
            <person name="Bonometti L."/>
            <person name="Westerberg I."/>
            <person name="Brannstrom I.O."/>
            <person name="Guillou S."/>
            <person name="Cros-Aarteil S."/>
            <person name="Calhoun S."/>
            <person name="Haridas S."/>
            <person name="Kuo A."/>
            <person name="Mondo S."/>
            <person name="Pangilinan J."/>
            <person name="Riley R."/>
            <person name="LaButti K."/>
            <person name="Andreopoulos B."/>
            <person name="Lipzen A."/>
            <person name="Chen C."/>
            <person name="Yan M."/>
            <person name="Daum C."/>
            <person name="Ng V."/>
            <person name="Clum A."/>
            <person name="Steindorff A."/>
            <person name="Ohm R.A."/>
            <person name="Martin F."/>
            <person name="Silar P."/>
            <person name="Natvig D.O."/>
            <person name="Lalanne C."/>
            <person name="Gautier V."/>
            <person name="Ament-Velasquez S.L."/>
            <person name="Kruys A."/>
            <person name="Hutchinson M.I."/>
            <person name="Powell A.J."/>
            <person name="Barry K."/>
            <person name="Miller A.N."/>
            <person name="Grigoriev I.V."/>
            <person name="Debuchy R."/>
            <person name="Gladieux P."/>
            <person name="Hiltunen Thoren M."/>
            <person name="Johannesson H."/>
        </authorList>
    </citation>
    <scope>NUCLEOTIDE SEQUENCE</scope>
    <source>
        <strain evidence="3">CBS 123565</strain>
    </source>
</reference>
<dbReference type="AlphaFoldDB" id="A0AAN6UFP0"/>
<sequence length="359" mass="38710">MAPYPIFFELSWSILSTIGIANVFFGLLVGNITSFTYITAVPIITSAASAVANGLCYYAFYLTSPPVANRAVASVFADVLWLVQEAGLSFYNYIILNRVLRDIQWSIYAGMFWVIILALTLIRVSIAITRIRLVLDEGEAESSSAELQKTVDDLHVAYFALLAVLECVSAYHLLSTFAKARRSTLKRASKTGVFTYLIRSTEVRLAFLAVIGTVRAVTHSLQTEAQGVTNVAGQIGRFAYALQCLFPVILYIDLLSSKIVFTNKRRHTTTTSDDSSRNQQACAPARQSVASGNDDAASFSSQTDVHGVCAAHSGHLRAGSQNYVAAGGSFAAAAPDAETRAQCGGSKTGRYQQNGGIRG</sequence>
<keyword evidence="2" id="KW-1133">Transmembrane helix</keyword>
<reference evidence="3" key="2">
    <citation type="submission" date="2023-05" db="EMBL/GenBank/DDBJ databases">
        <authorList>
            <consortium name="Lawrence Berkeley National Laboratory"/>
            <person name="Steindorff A."/>
            <person name="Hensen N."/>
            <person name="Bonometti L."/>
            <person name="Westerberg I."/>
            <person name="Brannstrom I.O."/>
            <person name="Guillou S."/>
            <person name="Cros-Aarteil S."/>
            <person name="Calhoun S."/>
            <person name="Haridas S."/>
            <person name="Kuo A."/>
            <person name="Mondo S."/>
            <person name="Pangilinan J."/>
            <person name="Riley R."/>
            <person name="Labutti K."/>
            <person name="Andreopoulos B."/>
            <person name="Lipzen A."/>
            <person name="Chen C."/>
            <person name="Yanf M."/>
            <person name="Daum C."/>
            <person name="Ng V."/>
            <person name="Clum A."/>
            <person name="Ohm R."/>
            <person name="Martin F."/>
            <person name="Silar P."/>
            <person name="Natvig D."/>
            <person name="Lalanne C."/>
            <person name="Gautier V."/>
            <person name="Ament-Velasquez S.L."/>
            <person name="Kruys A."/>
            <person name="Hutchinson M.I."/>
            <person name="Powell A.J."/>
            <person name="Barry K."/>
            <person name="Miller A.N."/>
            <person name="Grigoriev I.V."/>
            <person name="Debuchy R."/>
            <person name="Gladieux P."/>
            <person name="Thoren M.H."/>
            <person name="Johannesson H."/>
        </authorList>
    </citation>
    <scope>NUCLEOTIDE SEQUENCE</scope>
    <source>
        <strain evidence="3">CBS 123565</strain>
    </source>
</reference>
<keyword evidence="2" id="KW-0472">Membrane</keyword>
<proteinExistence type="predicted"/>